<evidence type="ECO:0008006" key="4">
    <source>
        <dbReference type="Google" id="ProtNLM"/>
    </source>
</evidence>
<organism evidence="2 3">
    <name type="scientific">Orrella daihaiensis</name>
    <dbReference type="NCBI Taxonomy" id="2782176"/>
    <lineage>
        <taxon>Bacteria</taxon>
        <taxon>Pseudomonadati</taxon>
        <taxon>Pseudomonadota</taxon>
        <taxon>Betaproteobacteria</taxon>
        <taxon>Burkholderiales</taxon>
        <taxon>Alcaligenaceae</taxon>
        <taxon>Orrella</taxon>
    </lineage>
</organism>
<gene>
    <name evidence="2" type="ORF">DHf2319_02160</name>
</gene>
<dbReference type="EMBL" id="CP063982">
    <property type="protein sequence ID" value="UOD50755.1"/>
    <property type="molecule type" value="Genomic_DNA"/>
</dbReference>
<feature type="compositionally biased region" description="Basic and acidic residues" evidence="1">
    <location>
        <begin position="30"/>
        <end position="45"/>
    </location>
</feature>
<keyword evidence="3" id="KW-1185">Reference proteome</keyword>
<evidence type="ECO:0000313" key="3">
    <source>
        <dbReference type="Proteomes" id="UP000831607"/>
    </source>
</evidence>
<sequence length="86" mass="9711">MGKILFWAVVIIGVLFITRLLAHQAAKRHTQTDKPKPAKPESLGKAEEMVRCAHCGVYMPRSEAVKQNDNFWCSTEHAKAGIKQRH</sequence>
<name>A0ABY4ANZ5_9BURK</name>
<feature type="region of interest" description="Disordered" evidence="1">
    <location>
        <begin position="26"/>
        <end position="45"/>
    </location>
</feature>
<protein>
    <recommendedName>
        <fullName evidence="4">MYND finger</fullName>
    </recommendedName>
</protein>
<evidence type="ECO:0000313" key="2">
    <source>
        <dbReference type="EMBL" id="UOD50755.1"/>
    </source>
</evidence>
<proteinExistence type="predicted"/>
<dbReference type="RefSeq" id="WP_243479167.1">
    <property type="nucleotide sequence ID" value="NZ_CP063982.1"/>
</dbReference>
<accession>A0ABY4ANZ5</accession>
<dbReference type="Proteomes" id="UP000831607">
    <property type="component" value="Chromosome"/>
</dbReference>
<dbReference type="NCBIfam" id="NF041023">
    <property type="entry name" value="PP0621_fam"/>
    <property type="match status" value="1"/>
</dbReference>
<reference evidence="2 3" key="1">
    <citation type="submission" date="2020-11" db="EMBL/GenBank/DDBJ databases">
        <title>Algicoccus daihaiensis sp.nov., isolated from Daihai Lake in Inner Mongolia.</title>
        <authorList>
            <person name="Kai J."/>
        </authorList>
    </citation>
    <scope>NUCLEOTIDE SEQUENCE [LARGE SCALE GENOMIC DNA]</scope>
    <source>
        <strain evidence="3">f23</strain>
    </source>
</reference>
<evidence type="ECO:0000256" key="1">
    <source>
        <dbReference type="SAM" id="MobiDB-lite"/>
    </source>
</evidence>
<dbReference type="InterPro" id="IPR049708">
    <property type="entry name" value="PP0621-like"/>
</dbReference>